<dbReference type="RefSeq" id="WP_155709111.1">
    <property type="nucleotide sequence ID" value="NZ_BMWU01000011.1"/>
</dbReference>
<accession>A0A6I3XNL5</accession>
<dbReference type="OrthoDB" id="5497963at2"/>
<evidence type="ECO:0008006" key="3">
    <source>
        <dbReference type="Google" id="ProtNLM"/>
    </source>
</evidence>
<name>A0A6I3XNL5_9BURK</name>
<reference evidence="1 2" key="1">
    <citation type="submission" date="2019-11" db="EMBL/GenBank/DDBJ databases">
        <title>Draft Genome Sequences of Six Type Strains of the Genus Massilia.</title>
        <authorList>
            <person name="Miess H."/>
            <person name="Frediansyah A."/>
            <person name="Goeker M."/>
            <person name="Gross H."/>
        </authorList>
    </citation>
    <scope>NUCLEOTIDE SEQUENCE [LARGE SCALE GENOMIC DNA]</scope>
    <source>
        <strain evidence="1 2">DSM 17513</strain>
    </source>
</reference>
<dbReference type="InterPro" id="IPR039498">
    <property type="entry name" value="NTP_transf_5"/>
</dbReference>
<protein>
    <recommendedName>
        <fullName evidence="3">Nucleotidyltransferase family protein</fullName>
    </recommendedName>
</protein>
<dbReference type="Pfam" id="PF14907">
    <property type="entry name" value="NTP_transf_5"/>
    <property type="match status" value="1"/>
</dbReference>
<proteinExistence type="predicted"/>
<dbReference type="AlphaFoldDB" id="A0A6I3XNL5"/>
<keyword evidence="2" id="KW-1185">Reference proteome</keyword>
<dbReference type="EMBL" id="WNWM01000002">
    <property type="protein sequence ID" value="MUI13295.1"/>
    <property type="molecule type" value="Genomic_DNA"/>
</dbReference>
<sequence length="364" mass="40851">MKHDRLAPLLAGALRVPEELPALDEAGWDLLLRQAGAANLLATLACLLEERGLLDRIAGPAREQLDWARVLARRHRQGVLWEVRLIRQALAEPGLPLILLKGAAYTVTGLPSAHGRLYSDIDVLVPEERLGETEAALMLAGWAGTHHDAYDQRYYREWMHELPPMRHLRRLSMIDVHHAILPKTAAMRPDPALLRAAAVPVPGMPGLHVLAPVDMVLHSAVHLFSDGEFNNALRDLFDIHRLLCHFGNDRRFWVELLPRARRLELERPLFYALRYGAMFLGTPVPEAVRAEVAGPSPGLLVLMDGLFRRALLPDHASCGDRFSPLARFLLYLRGNWLRMPPLLLARHLFHKAFLSPRKSGPEAA</sequence>
<evidence type="ECO:0000313" key="2">
    <source>
        <dbReference type="Proteomes" id="UP000431684"/>
    </source>
</evidence>
<organism evidence="1 2">
    <name type="scientific">Pseudoduganella dura</name>
    <dbReference type="NCBI Taxonomy" id="321982"/>
    <lineage>
        <taxon>Bacteria</taxon>
        <taxon>Pseudomonadati</taxon>
        <taxon>Pseudomonadota</taxon>
        <taxon>Betaproteobacteria</taxon>
        <taxon>Burkholderiales</taxon>
        <taxon>Oxalobacteraceae</taxon>
        <taxon>Telluria group</taxon>
        <taxon>Pseudoduganella</taxon>
    </lineage>
</organism>
<evidence type="ECO:0000313" key="1">
    <source>
        <dbReference type="EMBL" id="MUI13295.1"/>
    </source>
</evidence>
<gene>
    <name evidence="1" type="ORF">GJV26_12605</name>
</gene>
<dbReference type="Proteomes" id="UP000431684">
    <property type="component" value="Unassembled WGS sequence"/>
</dbReference>
<comment type="caution">
    <text evidence="1">The sequence shown here is derived from an EMBL/GenBank/DDBJ whole genome shotgun (WGS) entry which is preliminary data.</text>
</comment>